<keyword evidence="1" id="KW-1133">Transmembrane helix</keyword>
<evidence type="ECO:0000256" key="1">
    <source>
        <dbReference type="SAM" id="Phobius"/>
    </source>
</evidence>
<name>A0A0W8F9H8_9ZZZZ</name>
<reference evidence="3" key="1">
    <citation type="journal article" date="2015" name="Proc. Natl. Acad. Sci. U.S.A.">
        <title>Networks of energetic and metabolic interactions define dynamics in microbial communities.</title>
        <authorList>
            <person name="Embree M."/>
            <person name="Liu J.K."/>
            <person name="Al-Bassam M.M."/>
            <person name="Zengler K."/>
        </authorList>
    </citation>
    <scope>NUCLEOTIDE SEQUENCE</scope>
</reference>
<dbReference type="Pfam" id="PF02517">
    <property type="entry name" value="Rce1-like"/>
    <property type="match status" value="1"/>
</dbReference>
<feature type="transmembrane region" description="Helical" evidence="1">
    <location>
        <begin position="209"/>
        <end position="231"/>
    </location>
</feature>
<feature type="transmembrane region" description="Helical" evidence="1">
    <location>
        <begin position="86"/>
        <end position="106"/>
    </location>
</feature>
<feature type="transmembrane region" description="Helical" evidence="1">
    <location>
        <begin position="42"/>
        <end position="61"/>
    </location>
</feature>
<keyword evidence="1" id="KW-0812">Transmembrane</keyword>
<dbReference type="PANTHER" id="PTHR35797">
    <property type="entry name" value="PROTEASE-RELATED"/>
    <property type="match status" value="1"/>
</dbReference>
<dbReference type="AlphaFoldDB" id="A0A0W8F9H8"/>
<dbReference type="GO" id="GO:0080120">
    <property type="term" value="P:CAAX-box protein maturation"/>
    <property type="evidence" value="ECO:0007669"/>
    <property type="project" value="UniProtKB-ARBA"/>
</dbReference>
<gene>
    <name evidence="3" type="ORF">ASZ90_012878</name>
</gene>
<proteinExistence type="predicted"/>
<dbReference type="PANTHER" id="PTHR35797:SF1">
    <property type="entry name" value="PROTEASE"/>
    <property type="match status" value="1"/>
</dbReference>
<dbReference type="EMBL" id="LNQE01001442">
    <property type="protein sequence ID" value="KUG17438.1"/>
    <property type="molecule type" value="Genomic_DNA"/>
</dbReference>
<sequence>MTSPGSAKRSPLKFFILLFALSVPFWLAGGMAEQELPLPFSLPAGALVLVCPMAAALILVYREEGSNGIKQQFSRCFDYGRIKSKVWYLPILFLMPPLMALEYTVMKLTGMPVPDPQFTFIALPAFFILFFVGGVGEEIGWTGYATDPLQARRTALEASIILGIIWAIWHAIPYIQGHNAPLWILGQCEAAVILRVLIVWIYNNTGKSLFAAIAFHASVNLSELVLFPIYGSYYDPIIAFFLLAVTAAAVVILWGPKTLADYRYARSKA</sequence>
<evidence type="ECO:0000313" key="3">
    <source>
        <dbReference type="EMBL" id="KUG17438.1"/>
    </source>
</evidence>
<protein>
    <recommendedName>
        <fullName evidence="2">CAAX prenyl protease 2/Lysostaphin resistance protein A-like domain-containing protein</fullName>
    </recommendedName>
</protein>
<feature type="transmembrane region" description="Helical" evidence="1">
    <location>
        <begin position="118"/>
        <end position="135"/>
    </location>
</feature>
<feature type="domain" description="CAAX prenyl protease 2/Lysostaphin resistance protein A-like" evidence="2">
    <location>
        <begin position="122"/>
        <end position="221"/>
    </location>
</feature>
<organism evidence="3">
    <name type="scientific">hydrocarbon metagenome</name>
    <dbReference type="NCBI Taxonomy" id="938273"/>
    <lineage>
        <taxon>unclassified sequences</taxon>
        <taxon>metagenomes</taxon>
        <taxon>ecological metagenomes</taxon>
    </lineage>
</organism>
<dbReference type="InterPro" id="IPR003675">
    <property type="entry name" value="Rce1/LyrA-like_dom"/>
</dbReference>
<evidence type="ECO:0000259" key="2">
    <source>
        <dbReference type="Pfam" id="PF02517"/>
    </source>
</evidence>
<feature type="transmembrane region" description="Helical" evidence="1">
    <location>
        <begin position="237"/>
        <end position="256"/>
    </location>
</feature>
<dbReference type="InterPro" id="IPR042150">
    <property type="entry name" value="MmRce1-like"/>
</dbReference>
<accession>A0A0W8F9H8</accession>
<comment type="caution">
    <text evidence="3">The sequence shown here is derived from an EMBL/GenBank/DDBJ whole genome shotgun (WGS) entry which is preliminary data.</text>
</comment>
<keyword evidence="1" id="KW-0472">Membrane</keyword>
<feature type="transmembrane region" description="Helical" evidence="1">
    <location>
        <begin position="155"/>
        <end position="176"/>
    </location>
</feature>
<feature type="transmembrane region" description="Helical" evidence="1">
    <location>
        <begin position="182"/>
        <end position="202"/>
    </location>
</feature>
<dbReference type="GO" id="GO:0004175">
    <property type="term" value="F:endopeptidase activity"/>
    <property type="evidence" value="ECO:0007669"/>
    <property type="project" value="UniProtKB-ARBA"/>
</dbReference>